<protein>
    <submittedName>
        <fullName evidence="2">Uncharacterized protein</fullName>
    </submittedName>
</protein>
<proteinExistence type="predicted"/>
<dbReference type="EMBL" id="JAVRRA010019332">
    <property type="protein sequence ID" value="KAK5181565.1"/>
    <property type="molecule type" value="Genomic_DNA"/>
</dbReference>
<feature type="non-terminal residue" evidence="2">
    <location>
        <position position="201"/>
    </location>
</feature>
<organism evidence="2 3">
    <name type="scientific">Cryomyces antarcticus</name>
    <dbReference type="NCBI Taxonomy" id="329879"/>
    <lineage>
        <taxon>Eukaryota</taxon>
        <taxon>Fungi</taxon>
        <taxon>Dikarya</taxon>
        <taxon>Ascomycota</taxon>
        <taxon>Pezizomycotina</taxon>
        <taxon>Dothideomycetes</taxon>
        <taxon>Dothideomycetes incertae sedis</taxon>
        <taxon>Cryomyces</taxon>
    </lineage>
</organism>
<evidence type="ECO:0000313" key="3">
    <source>
        <dbReference type="Proteomes" id="UP001357485"/>
    </source>
</evidence>
<feature type="compositionally biased region" description="Polar residues" evidence="1">
    <location>
        <begin position="1"/>
        <end position="14"/>
    </location>
</feature>
<feature type="compositionally biased region" description="Basic residues" evidence="1">
    <location>
        <begin position="20"/>
        <end position="34"/>
    </location>
</feature>
<evidence type="ECO:0000256" key="1">
    <source>
        <dbReference type="SAM" id="MobiDB-lite"/>
    </source>
</evidence>
<name>A0ABR0LJ26_9PEZI</name>
<gene>
    <name evidence="2" type="ORF">LTR16_010347</name>
</gene>
<feature type="compositionally biased region" description="Basic residues" evidence="1">
    <location>
        <begin position="42"/>
        <end position="54"/>
    </location>
</feature>
<feature type="region of interest" description="Disordered" evidence="1">
    <location>
        <begin position="1"/>
        <end position="201"/>
    </location>
</feature>
<feature type="non-terminal residue" evidence="2">
    <location>
        <position position="1"/>
    </location>
</feature>
<sequence length="201" mass="23862">HHNTSSHSWPSSRTQDVHHGGHAHQRWPGLRHRRDLPPSPPRRPRYDHARRRNRSTCSVARRIESQHHLRDAGLAVNKHGDAEKSYTKPNIPLRRNRPLPAVPDHHPAAARPARTRRRLRRRTAAPALQRPPLRRARQSQQREDRGFRPKLRPRRRDRAHKRRLARRRCPAEERGRERRRQRQHPLPRHLRAVRHVAGGRG</sequence>
<feature type="compositionally biased region" description="Basic residues" evidence="1">
    <location>
        <begin position="113"/>
        <end position="123"/>
    </location>
</feature>
<keyword evidence="3" id="KW-1185">Reference proteome</keyword>
<feature type="compositionally biased region" description="Basic residues" evidence="1">
    <location>
        <begin position="177"/>
        <end position="194"/>
    </location>
</feature>
<reference evidence="2 3" key="1">
    <citation type="submission" date="2023-08" db="EMBL/GenBank/DDBJ databases">
        <title>Black Yeasts Isolated from many extreme environments.</title>
        <authorList>
            <person name="Coleine C."/>
            <person name="Stajich J.E."/>
            <person name="Selbmann L."/>
        </authorList>
    </citation>
    <scope>NUCLEOTIDE SEQUENCE [LARGE SCALE GENOMIC DNA]</scope>
    <source>
        <strain evidence="2 3">CCFEE 536</strain>
    </source>
</reference>
<comment type="caution">
    <text evidence="2">The sequence shown here is derived from an EMBL/GenBank/DDBJ whole genome shotgun (WGS) entry which is preliminary data.</text>
</comment>
<dbReference type="Proteomes" id="UP001357485">
    <property type="component" value="Unassembled WGS sequence"/>
</dbReference>
<accession>A0ABR0LJ26</accession>
<evidence type="ECO:0000313" key="2">
    <source>
        <dbReference type="EMBL" id="KAK5181565.1"/>
    </source>
</evidence>
<feature type="compositionally biased region" description="Basic residues" evidence="1">
    <location>
        <begin position="148"/>
        <end position="168"/>
    </location>
</feature>
<feature type="compositionally biased region" description="Basic and acidic residues" evidence="1">
    <location>
        <begin position="61"/>
        <end position="71"/>
    </location>
</feature>